<accession>A0A9W7MMD3</accession>
<keyword evidence="1" id="KW-1133">Transmembrane helix</keyword>
<gene>
    <name evidence="2" type="ORF">HRI_003937300</name>
</gene>
<comment type="caution">
    <text evidence="2">The sequence shown here is derived from an EMBL/GenBank/DDBJ whole genome shotgun (WGS) entry which is preliminary data.</text>
</comment>
<dbReference type="EMBL" id="BSYR01000036">
    <property type="protein sequence ID" value="GMJ02681.1"/>
    <property type="molecule type" value="Genomic_DNA"/>
</dbReference>
<organism evidence="2 3">
    <name type="scientific">Hibiscus trionum</name>
    <name type="common">Flower of an hour</name>
    <dbReference type="NCBI Taxonomy" id="183268"/>
    <lineage>
        <taxon>Eukaryota</taxon>
        <taxon>Viridiplantae</taxon>
        <taxon>Streptophyta</taxon>
        <taxon>Embryophyta</taxon>
        <taxon>Tracheophyta</taxon>
        <taxon>Spermatophyta</taxon>
        <taxon>Magnoliopsida</taxon>
        <taxon>eudicotyledons</taxon>
        <taxon>Gunneridae</taxon>
        <taxon>Pentapetalae</taxon>
        <taxon>rosids</taxon>
        <taxon>malvids</taxon>
        <taxon>Malvales</taxon>
        <taxon>Malvaceae</taxon>
        <taxon>Malvoideae</taxon>
        <taxon>Hibiscus</taxon>
    </lineage>
</organism>
<keyword evidence="1" id="KW-0472">Membrane</keyword>
<reference evidence="2" key="1">
    <citation type="submission" date="2023-05" db="EMBL/GenBank/DDBJ databases">
        <title>Genome and transcriptome analyses reveal genes involved in the formation of fine ridges on petal epidermal cells in Hibiscus trionum.</title>
        <authorList>
            <person name="Koshimizu S."/>
            <person name="Masuda S."/>
            <person name="Ishii T."/>
            <person name="Shirasu K."/>
            <person name="Hoshino A."/>
            <person name="Arita M."/>
        </authorList>
    </citation>
    <scope>NUCLEOTIDE SEQUENCE</scope>
    <source>
        <strain evidence="2">Hamamatsu line</strain>
    </source>
</reference>
<dbReference type="AlphaFoldDB" id="A0A9W7MMD3"/>
<evidence type="ECO:0000313" key="3">
    <source>
        <dbReference type="Proteomes" id="UP001165190"/>
    </source>
</evidence>
<name>A0A9W7MMD3_HIBTR</name>
<feature type="transmembrane region" description="Helical" evidence="1">
    <location>
        <begin position="71"/>
        <end position="89"/>
    </location>
</feature>
<proteinExistence type="predicted"/>
<feature type="transmembrane region" description="Helical" evidence="1">
    <location>
        <begin position="29"/>
        <end position="51"/>
    </location>
</feature>
<evidence type="ECO:0008006" key="4">
    <source>
        <dbReference type="Google" id="ProtNLM"/>
    </source>
</evidence>
<keyword evidence="1" id="KW-0812">Transmembrane</keyword>
<dbReference type="OrthoDB" id="1082160at2759"/>
<dbReference type="PANTHER" id="PTHR33640">
    <property type="entry name" value="TRANSMEMBRANE PROTEIN"/>
    <property type="match status" value="1"/>
</dbReference>
<protein>
    <recommendedName>
        <fullName evidence="4">CYP722 protein</fullName>
    </recommendedName>
</protein>
<sequence>MGSFEFDNVKAEKEDALRRYNMEKKLRSGLQFTGFLLVLFLSSCSWFPTLIPDILEVAGDLCLRLNNTLNDPVSVFVVLNILIVFVYVLSSQKQTQKKSDIYDEYVGSRQRIVPASAFSTVNDAVDRQIVVAAENAVAVTETKRSSVAVATEETAVDKQIIPVENAVAVAVANPKPLITSTEKVEQKEYRRTRSVLSESGNRRPRREFKRSETAMMGRELVVSTTEPPRKSLDEMSNDEFRLIVDSFIAERRKTLIQENCMSIVVKN</sequence>
<dbReference type="PANTHER" id="PTHR33640:SF34">
    <property type="entry name" value="PROTEIN, PUTATIVE-RELATED"/>
    <property type="match status" value="1"/>
</dbReference>
<dbReference type="Proteomes" id="UP001165190">
    <property type="component" value="Unassembled WGS sequence"/>
</dbReference>
<evidence type="ECO:0000313" key="2">
    <source>
        <dbReference type="EMBL" id="GMJ02681.1"/>
    </source>
</evidence>
<evidence type="ECO:0000256" key="1">
    <source>
        <dbReference type="SAM" id="Phobius"/>
    </source>
</evidence>
<keyword evidence="3" id="KW-1185">Reference proteome</keyword>